<keyword evidence="2" id="KW-1185">Reference proteome</keyword>
<dbReference type="RefSeq" id="WP_085515906.1">
    <property type="nucleotide sequence ID" value="NZ_FXAW01000001.1"/>
</dbReference>
<protein>
    <submittedName>
        <fullName evidence="1">Uncharacterized protein</fullName>
    </submittedName>
</protein>
<evidence type="ECO:0000313" key="2">
    <source>
        <dbReference type="Proteomes" id="UP000193804"/>
    </source>
</evidence>
<organism evidence="1 2">
    <name type="scientific">Marivirga sericea</name>
    <dbReference type="NCBI Taxonomy" id="1028"/>
    <lineage>
        <taxon>Bacteria</taxon>
        <taxon>Pseudomonadati</taxon>
        <taxon>Bacteroidota</taxon>
        <taxon>Cytophagia</taxon>
        <taxon>Cytophagales</taxon>
        <taxon>Marivirgaceae</taxon>
        <taxon>Marivirga</taxon>
    </lineage>
</organism>
<dbReference type="OrthoDB" id="953239at2"/>
<sequence length="133" mass="15509">MKKDIDFSTATGVELVVTKIEKEGQALWDVYLINKNHIELETVLITSKGYGTIEGETKETSILRHKIGKVEEQSYARIEPIQPELFQLNNEYWVSYYILNQIFDKKFVFVPDSIQKENLQYIPELDLMGIRHA</sequence>
<dbReference type="AlphaFoldDB" id="A0A1X7IRN6"/>
<accession>A0A1X7IRN6</accession>
<dbReference type="STRING" id="1028.SAMN05661096_00952"/>
<proteinExistence type="predicted"/>
<name>A0A1X7IRN6_9BACT</name>
<evidence type="ECO:0000313" key="1">
    <source>
        <dbReference type="EMBL" id="SMG17386.1"/>
    </source>
</evidence>
<gene>
    <name evidence="1" type="ORF">SAMN05661096_00952</name>
</gene>
<reference evidence="2" key="1">
    <citation type="submission" date="2017-04" db="EMBL/GenBank/DDBJ databases">
        <authorList>
            <person name="Varghese N."/>
            <person name="Submissions S."/>
        </authorList>
    </citation>
    <scope>NUCLEOTIDE SEQUENCE [LARGE SCALE GENOMIC DNA]</scope>
    <source>
        <strain evidence="2">DSM 4125</strain>
    </source>
</reference>
<dbReference type="Proteomes" id="UP000193804">
    <property type="component" value="Unassembled WGS sequence"/>
</dbReference>
<dbReference type="EMBL" id="FXAW01000001">
    <property type="protein sequence ID" value="SMG17386.1"/>
    <property type="molecule type" value="Genomic_DNA"/>
</dbReference>